<reference evidence="1 2" key="1">
    <citation type="submission" date="2023-11" db="EMBL/GenBank/DDBJ databases">
        <title>Plant-associative lifestyle of Vibrio porteresiae and its evolutionary dynamics.</title>
        <authorList>
            <person name="Rameshkumar N."/>
            <person name="Kirti K."/>
        </authorList>
    </citation>
    <scope>NUCLEOTIDE SEQUENCE [LARGE SCALE GENOMIC DNA]</scope>
    <source>
        <strain evidence="1 2">MSSRF30</strain>
    </source>
</reference>
<dbReference type="Gene3D" id="3.40.50.1820">
    <property type="entry name" value="alpha/beta hydrolase"/>
    <property type="match status" value="1"/>
</dbReference>
<dbReference type="SUPFAM" id="SSF53474">
    <property type="entry name" value="alpha/beta-Hydrolases"/>
    <property type="match status" value="1"/>
</dbReference>
<dbReference type="Proteomes" id="UP001304071">
    <property type="component" value="Chromosome 1"/>
</dbReference>
<name>A0ABZ0QE54_9VIBR</name>
<keyword evidence="2" id="KW-1185">Reference proteome</keyword>
<dbReference type="InterPro" id="IPR029058">
    <property type="entry name" value="AB_hydrolase_fold"/>
</dbReference>
<gene>
    <name evidence="1" type="ORF">R8Z52_03205</name>
</gene>
<organism evidence="1 2">
    <name type="scientific">Vibrio porteresiae DSM 19223</name>
    <dbReference type="NCBI Taxonomy" id="1123496"/>
    <lineage>
        <taxon>Bacteria</taxon>
        <taxon>Pseudomonadati</taxon>
        <taxon>Pseudomonadota</taxon>
        <taxon>Gammaproteobacteria</taxon>
        <taxon>Vibrionales</taxon>
        <taxon>Vibrionaceae</taxon>
        <taxon>Vibrio</taxon>
    </lineage>
</organism>
<accession>A0ABZ0QE54</accession>
<dbReference type="EMBL" id="CP138203">
    <property type="protein sequence ID" value="WPC74286.1"/>
    <property type="molecule type" value="Genomic_DNA"/>
</dbReference>
<dbReference type="RefSeq" id="WP_261894400.1">
    <property type="nucleotide sequence ID" value="NZ_AP024895.1"/>
</dbReference>
<evidence type="ECO:0000313" key="2">
    <source>
        <dbReference type="Proteomes" id="UP001304071"/>
    </source>
</evidence>
<evidence type="ECO:0008006" key="3">
    <source>
        <dbReference type="Google" id="ProtNLM"/>
    </source>
</evidence>
<protein>
    <recommendedName>
        <fullName evidence="3">Esterase</fullName>
    </recommendedName>
</protein>
<sequence length="236" mass="27537">MEDKWYKNNIQSVLGENVVFLPAPIPSKGLIIFFSAMNSDKEFDRINWFRDIDSRCGFSFLFLNDSNYTYYLGNDYKPLFHTYEKIINYFKEMENVGGNVFAVGSSMGGYAAIYYAFRMGLKGAIVGVPQTREKYARMHTQMNWTKAIKSTGTQWIDMDVLLRQPHIELPNLYLEYGNYPSDKFSAEKLIDIYKDRAGLIISRKAKGCEHSYFMSPKIIMSSVDFFMNEDFNKHYR</sequence>
<proteinExistence type="predicted"/>
<evidence type="ECO:0000313" key="1">
    <source>
        <dbReference type="EMBL" id="WPC74286.1"/>
    </source>
</evidence>